<dbReference type="InterPro" id="IPR008979">
    <property type="entry name" value="Galactose-bd-like_sf"/>
</dbReference>
<evidence type="ECO:0000256" key="7">
    <source>
        <dbReference type="ARBA" id="ARBA00022692"/>
    </source>
</evidence>
<dbReference type="InterPro" id="IPR017441">
    <property type="entry name" value="Protein_kinase_ATP_BS"/>
</dbReference>
<dbReference type="PROSITE" id="PS50011">
    <property type="entry name" value="PROTEIN_KINASE_DOM"/>
    <property type="match status" value="1"/>
</dbReference>
<keyword evidence="7" id="KW-0812">Transmembrane</keyword>
<keyword evidence="9" id="KW-0677">Repeat</keyword>
<dbReference type="GO" id="GO:0005005">
    <property type="term" value="F:transmembrane-ephrin receptor activity"/>
    <property type="evidence" value="ECO:0007669"/>
    <property type="project" value="TreeGrafter"/>
</dbReference>
<feature type="domain" description="SAM" evidence="26">
    <location>
        <begin position="830"/>
        <end position="894"/>
    </location>
</feature>
<dbReference type="SMART" id="SM00060">
    <property type="entry name" value="FN3"/>
    <property type="match status" value="2"/>
</dbReference>
<dbReference type="InterPro" id="IPR020635">
    <property type="entry name" value="Tyr_kinase_cat_dom"/>
</dbReference>
<keyword evidence="4" id="KW-0597">Phosphoprotein</keyword>
<dbReference type="InterPro" id="IPR013761">
    <property type="entry name" value="SAM/pointed_sf"/>
</dbReference>
<keyword evidence="30" id="KW-1185">Reference proteome</keyword>
<sequence>MKASGSELGWLTWPSEQGDKRGWEVAQKTLNGSQFYSYSVCNVGEREQDNWLRTTFIQRRPSASRVMVELQFVVRDCNSFDGASLTCKETFNMYTSEADADVGTTFRKGQFKKVTTIAPDEITRKNLQPVNTETRVVDGLSLKGFYLAFQDIGACVAILSVRVYYKTCPATVKSLASFPETVAGSQALSKVDGVCMENAVSEKVPRIYCTMDGEWVVPVSQCQCKPGYEEIKEVCQECQPGYFKAAVPSEKCELCPANTQGTGYGDAACPCTPGFYRAEDDPPTGPCSGLPGAPQDLQATTQLSSGRVLLTWSPPGDTGGRADLTYSVECRRCDGAACQACGEKVRYEPASTGLTETRVSVSQLDAHLNYTFTVNAHNGVSAAASKASPRAHGPPSTAALTTSLQYTGEGVWGGGTTVGFQTGGPGTALGHLICIWGTLDDNLNMTTYTVLVLDRTSVRVSDLAPATTYLFRVQPITEGGAGGASIEDEFKTLADGNTNFPACFELKQLKPLKTYVDPHTYEDPNTAVLKFASEIHPNHITKQKVIGAGEFGEVFRGILRAPGRTEGPVAIKTLKPGYSEKQRQDFLSEASIMGQFSHQNIIRLEGVVTKFKHAMIVTEYMENGALDKYLRDHDGEIPSIQLVGMLRGISGGMKYLSDMSYVHRDLAARNILVNTNLECKVSDFGLSRVLEDDPEGTYTTSGGKIPIRWTAPEAIAYRKFTSASDVWSFGIVMWEVMAFGERPYWDMSNHEVMKAINEAFRLPAPMDCPSAVYQLMLQCWLQERAKRPRFPDIVSLLDKLLRSPDSLKTIADFDPRVSIRLPSTSGSDGSPFRSVSEWLESIKMSQYSENFACAGMVTMEQVLHMRNEDIKNIGVRLPGHLKRIAYSILGLKDQTSTLSVFAM</sequence>
<feature type="domain" description="Fibronectin type-III" evidence="27">
    <location>
        <begin position="293"/>
        <end position="400"/>
    </location>
</feature>
<dbReference type="SMART" id="SM00219">
    <property type="entry name" value="TyrKc"/>
    <property type="match status" value="1"/>
</dbReference>
<dbReference type="PROSITE" id="PS00109">
    <property type="entry name" value="PROTEIN_KINASE_TYR"/>
    <property type="match status" value="1"/>
</dbReference>
<dbReference type="Gene3D" id="2.60.40.1770">
    <property type="entry name" value="ephrin a2 ectodomain"/>
    <property type="match status" value="1"/>
</dbReference>
<dbReference type="PROSITE" id="PS50853">
    <property type="entry name" value="FN3"/>
    <property type="match status" value="2"/>
</dbReference>
<dbReference type="PROSITE" id="PS51550">
    <property type="entry name" value="EPH_LBD"/>
    <property type="match status" value="1"/>
</dbReference>
<evidence type="ECO:0000256" key="11">
    <source>
        <dbReference type="ARBA" id="ARBA00022777"/>
    </source>
</evidence>
<accession>A0A8C5CL44</accession>
<dbReference type="InterPro" id="IPR036116">
    <property type="entry name" value="FN3_sf"/>
</dbReference>
<feature type="disulfide bond" evidence="23">
    <location>
        <begin position="41"/>
        <end position="155"/>
    </location>
</feature>
<dbReference type="AlphaFoldDB" id="A0A8C5CL44"/>
<name>A0A8C5CL44_GADMO</name>
<dbReference type="Pfam" id="PF14575">
    <property type="entry name" value="EphA2_TM"/>
    <property type="match status" value="1"/>
</dbReference>
<dbReference type="InterPro" id="IPR008266">
    <property type="entry name" value="Tyr_kinase_AS"/>
</dbReference>
<dbReference type="Pfam" id="PF00536">
    <property type="entry name" value="SAM_1"/>
    <property type="match status" value="1"/>
</dbReference>
<dbReference type="FunFam" id="1.10.150.50:FF:000029">
    <property type="entry name" value="Ephrin type-A receptor 1"/>
    <property type="match status" value="1"/>
</dbReference>
<evidence type="ECO:0000256" key="9">
    <source>
        <dbReference type="ARBA" id="ARBA00022737"/>
    </source>
</evidence>
<dbReference type="Gene3D" id="2.10.50.10">
    <property type="entry name" value="Tumor Necrosis Factor Receptor, subunit A, domain 2"/>
    <property type="match status" value="1"/>
</dbReference>
<evidence type="ECO:0000256" key="18">
    <source>
        <dbReference type="ARBA" id="ARBA00023170"/>
    </source>
</evidence>
<dbReference type="InterPro" id="IPR003961">
    <property type="entry name" value="FN3_dom"/>
</dbReference>
<dbReference type="InterPro" id="IPR001426">
    <property type="entry name" value="Tyr_kinase_rcpt_V_CS"/>
</dbReference>
<feature type="binding site" evidence="22 24">
    <location>
        <position position="572"/>
    </location>
    <ligand>
        <name>ATP</name>
        <dbReference type="ChEBI" id="CHEBI:30616"/>
    </ligand>
</feature>
<feature type="disulfide bond" evidence="23">
    <location>
        <begin position="77"/>
        <end position="87"/>
    </location>
</feature>
<comment type="catalytic activity">
    <reaction evidence="20">
        <text>L-tyrosyl-[protein] + ATP = O-phospho-L-tyrosyl-[protein] + ADP + H(+)</text>
        <dbReference type="Rhea" id="RHEA:10596"/>
        <dbReference type="Rhea" id="RHEA-COMP:10136"/>
        <dbReference type="Rhea" id="RHEA-COMP:20101"/>
        <dbReference type="ChEBI" id="CHEBI:15378"/>
        <dbReference type="ChEBI" id="CHEBI:30616"/>
        <dbReference type="ChEBI" id="CHEBI:46858"/>
        <dbReference type="ChEBI" id="CHEBI:61978"/>
        <dbReference type="ChEBI" id="CHEBI:456216"/>
        <dbReference type="EC" id="2.7.10.1"/>
    </reaction>
</comment>
<evidence type="ECO:0000259" key="26">
    <source>
        <dbReference type="PROSITE" id="PS50105"/>
    </source>
</evidence>
<dbReference type="SMART" id="SM00454">
    <property type="entry name" value="SAM"/>
    <property type="match status" value="1"/>
</dbReference>
<evidence type="ECO:0000256" key="2">
    <source>
        <dbReference type="ARBA" id="ARBA00011902"/>
    </source>
</evidence>
<evidence type="ECO:0000256" key="24">
    <source>
        <dbReference type="PROSITE-ProRule" id="PRU10141"/>
    </source>
</evidence>
<dbReference type="InterPro" id="IPR000719">
    <property type="entry name" value="Prot_kinase_dom"/>
</dbReference>
<evidence type="ECO:0000256" key="23">
    <source>
        <dbReference type="PIRSR" id="PIRSR000666-3"/>
    </source>
</evidence>
<dbReference type="GO" id="GO:0005886">
    <property type="term" value="C:plasma membrane"/>
    <property type="evidence" value="ECO:0007669"/>
    <property type="project" value="UniProtKB-SubCell"/>
</dbReference>
<keyword evidence="15" id="KW-1133">Transmembrane helix</keyword>
<dbReference type="Gene3D" id="1.10.150.50">
    <property type="entry name" value="Transcription Factor, Ets-1"/>
    <property type="match status" value="1"/>
</dbReference>
<dbReference type="GeneTree" id="ENSGT00940000165103"/>
<dbReference type="InterPro" id="IPR016257">
    <property type="entry name" value="Tyr_kinase_ephrin_rcpt"/>
</dbReference>
<evidence type="ECO:0000256" key="5">
    <source>
        <dbReference type="ARBA" id="ARBA00022657"/>
    </source>
</evidence>
<keyword evidence="12 22" id="KW-0067">ATP-binding</keyword>
<dbReference type="InterPro" id="IPR001245">
    <property type="entry name" value="Ser-Thr/Tyr_kinase_cat_dom"/>
</dbReference>
<evidence type="ECO:0000259" key="25">
    <source>
        <dbReference type="PROSITE" id="PS50011"/>
    </source>
</evidence>
<keyword evidence="23" id="KW-1015">Disulfide bond</keyword>
<feature type="domain" description="Fibronectin type-III" evidence="27">
    <location>
        <begin position="402"/>
        <end position="495"/>
    </location>
</feature>
<dbReference type="Gene3D" id="1.10.510.10">
    <property type="entry name" value="Transferase(Phosphotransferase) domain 1"/>
    <property type="match status" value="1"/>
</dbReference>
<dbReference type="SMART" id="SM01411">
    <property type="entry name" value="Ephrin_rec_like"/>
    <property type="match status" value="1"/>
</dbReference>
<dbReference type="CDD" id="cd00063">
    <property type="entry name" value="FN3"/>
    <property type="match status" value="2"/>
</dbReference>
<reference evidence="29" key="2">
    <citation type="submission" date="2025-09" db="UniProtKB">
        <authorList>
            <consortium name="Ensembl"/>
        </authorList>
    </citation>
    <scope>IDENTIFICATION</scope>
</reference>
<evidence type="ECO:0000256" key="4">
    <source>
        <dbReference type="ARBA" id="ARBA00022553"/>
    </source>
</evidence>
<dbReference type="Pfam" id="PF01404">
    <property type="entry name" value="Ephrin_lbd"/>
    <property type="match status" value="1"/>
</dbReference>
<evidence type="ECO:0000256" key="16">
    <source>
        <dbReference type="ARBA" id="ARBA00023136"/>
    </source>
</evidence>
<dbReference type="PROSITE" id="PS00107">
    <property type="entry name" value="PROTEIN_KINASE_ATP"/>
    <property type="match status" value="1"/>
</dbReference>
<evidence type="ECO:0000256" key="15">
    <source>
        <dbReference type="ARBA" id="ARBA00022989"/>
    </source>
</evidence>
<dbReference type="Ensembl" id="ENSGMOT00000024392.1">
    <property type="protein sequence ID" value="ENSGMOP00000061910.1"/>
    <property type="gene ID" value="ENSGMOG00000008394.2"/>
</dbReference>
<dbReference type="InterPro" id="IPR050449">
    <property type="entry name" value="Ephrin_rcpt_TKs"/>
</dbReference>
<dbReference type="Pfam" id="PF07714">
    <property type="entry name" value="PK_Tyr_Ser-Thr"/>
    <property type="match status" value="1"/>
</dbReference>
<evidence type="ECO:0000256" key="22">
    <source>
        <dbReference type="PIRSR" id="PIRSR000666-2"/>
    </source>
</evidence>
<evidence type="ECO:0000256" key="6">
    <source>
        <dbReference type="ARBA" id="ARBA00022679"/>
    </source>
</evidence>
<organism evidence="29 30">
    <name type="scientific">Gadus morhua</name>
    <name type="common">Atlantic cod</name>
    <dbReference type="NCBI Taxonomy" id="8049"/>
    <lineage>
        <taxon>Eukaryota</taxon>
        <taxon>Metazoa</taxon>
        <taxon>Chordata</taxon>
        <taxon>Craniata</taxon>
        <taxon>Vertebrata</taxon>
        <taxon>Euteleostomi</taxon>
        <taxon>Actinopterygii</taxon>
        <taxon>Neopterygii</taxon>
        <taxon>Teleostei</taxon>
        <taxon>Neoteleostei</taxon>
        <taxon>Acanthomorphata</taxon>
        <taxon>Zeiogadaria</taxon>
        <taxon>Gadariae</taxon>
        <taxon>Gadiformes</taxon>
        <taxon>Gadoidei</taxon>
        <taxon>Gadidae</taxon>
        <taxon>Gadus</taxon>
    </lineage>
</organism>
<protein>
    <recommendedName>
        <fullName evidence="2">receptor protein-tyrosine kinase</fullName>
        <ecNumber evidence="2">2.7.10.1</ecNumber>
    </recommendedName>
</protein>
<dbReference type="InterPro" id="IPR027936">
    <property type="entry name" value="Eph_TM"/>
</dbReference>
<evidence type="ECO:0000256" key="13">
    <source>
        <dbReference type="ARBA" id="ARBA00022843"/>
    </source>
</evidence>
<feature type="domain" description="Eph LBD" evidence="28">
    <location>
        <begin position="1"/>
        <end position="173"/>
    </location>
</feature>
<dbReference type="Gene3D" id="2.60.120.260">
    <property type="entry name" value="Galactose-binding domain-like"/>
    <property type="match status" value="1"/>
</dbReference>
<dbReference type="SUPFAM" id="SSF47769">
    <property type="entry name" value="SAM/Pointed domain"/>
    <property type="match status" value="1"/>
</dbReference>
<keyword evidence="19" id="KW-0325">Glycoprotein</keyword>
<evidence type="ECO:0000259" key="27">
    <source>
        <dbReference type="PROSITE" id="PS50853"/>
    </source>
</evidence>
<feature type="domain" description="Protein kinase" evidence="25">
    <location>
        <begin position="540"/>
        <end position="801"/>
    </location>
</feature>
<dbReference type="SUPFAM" id="SSF57184">
    <property type="entry name" value="Growth factor receptor domain"/>
    <property type="match status" value="1"/>
</dbReference>
<dbReference type="InterPro" id="IPR013783">
    <property type="entry name" value="Ig-like_fold"/>
</dbReference>
<dbReference type="InterPro" id="IPR001660">
    <property type="entry name" value="SAM"/>
</dbReference>
<dbReference type="Gene3D" id="3.30.200.20">
    <property type="entry name" value="Phosphorylase Kinase, domain 1"/>
    <property type="match status" value="1"/>
</dbReference>
<dbReference type="Gene3D" id="2.60.40.10">
    <property type="entry name" value="Immunoglobulins"/>
    <property type="match status" value="2"/>
</dbReference>
<dbReference type="SUPFAM" id="SSF49265">
    <property type="entry name" value="Fibronectin type III"/>
    <property type="match status" value="1"/>
</dbReference>
<feature type="binding site" evidence="22">
    <location>
        <begin position="546"/>
        <end position="554"/>
    </location>
    <ligand>
        <name>ATP</name>
        <dbReference type="ChEBI" id="CHEBI:30616"/>
    </ligand>
</feature>
<dbReference type="GO" id="GO:0005524">
    <property type="term" value="F:ATP binding"/>
    <property type="evidence" value="ECO:0007669"/>
    <property type="project" value="UniProtKB-UniRule"/>
</dbReference>
<dbReference type="Pfam" id="PF00041">
    <property type="entry name" value="fn3"/>
    <property type="match status" value="1"/>
</dbReference>
<dbReference type="PRINTS" id="PR00109">
    <property type="entry name" value="TYRKINASE"/>
</dbReference>
<keyword evidence="11" id="KW-0418">Kinase</keyword>
<evidence type="ECO:0000256" key="12">
    <source>
        <dbReference type="ARBA" id="ARBA00022840"/>
    </source>
</evidence>
<keyword evidence="10 22" id="KW-0547">Nucleotide-binding</keyword>
<dbReference type="PROSITE" id="PS00790">
    <property type="entry name" value="RECEPTOR_TYR_KIN_V_1"/>
    <property type="match status" value="1"/>
</dbReference>
<keyword evidence="3" id="KW-1003">Cell membrane</keyword>
<evidence type="ECO:0000256" key="19">
    <source>
        <dbReference type="ARBA" id="ARBA00023180"/>
    </source>
</evidence>
<dbReference type="FunFam" id="2.60.120.260:FF:000023">
    <property type="entry name" value="Ephrin type-A receptor 2"/>
    <property type="match status" value="1"/>
</dbReference>
<evidence type="ECO:0000313" key="30">
    <source>
        <dbReference type="Proteomes" id="UP000694546"/>
    </source>
</evidence>
<evidence type="ECO:0000256" key="21">
    <source>
        <dbReference type="PIRSR" id="PIRSR000666-1"/>
    </source>
</evidence>
<comment type="subcellular location">
    <subcellularLocation>
        <location evidence="1">Cell membrane</location>
        <topology evidence="1">Single-pass type I membrane protein</topology>
    </subcellularLocation>
</comment>
<dbReference type="SUPFAM" id="SSF49785">
    <property type="entry name" value="Galactose-binding domain-like"/>
    <property type="match status" value="1"/>
</dbReference>
<dbReference type="Proteomes" id="UP000694546">
    <property type="component" value="Chromosome 7"/>
</dbReference>
<evidence type="ECO:0000256" key="1">
    <source>
        <dbReference type="ARBA" id="ARBA00004251"/>
    </source>
</evidence>
<dbReference type="PROSITE" id="PS50105">
    <property type="entry name" value="SAM_DOMAIN"/>
    <property type="match status" value="1"/>
</dbReference>
<dbReference type="GO" id="GO:0030425">
    <property type="term" value="C:dendrite"/>
    <property type="evidence" value="ECO:0007669"/>
    <property type="project" value="TreeGrafter"/>
</dbReference>
<dbReference type="GO" id="GO:0001525">
    <property type="term" value="P:angiogenesis"/>
    <property type="evidence" value="ECO:0007669"/>
    <property type="project" value="UniProtKB-KW"/>
</dbReference>
<dbReference type="PANTHER" id="PTHR46877">
    <property type="entry name" value="EPH RECEPTOR A5"/>
    <property type="match status" value="1"/>
</dbReference>
<dbReference type="FunFam" id="1.10.510.10:FF:000019">
    <property type="entry name" value="Ephrin type-A receptor 5"/>
    <property type="match status" value="1"/>
</dbReference>
<gene>
    <name evidence="29" type="primary">epha2b</name>
</gene>
<dbReference type="FunFam" id="2.10.50.10:FF:000001">
    <property type="entry name" value="Ephrin type-A receptor 5"/>
    <property type="match status" value="1"/>
</dbReference>
<dbReference type="InterPro" id="IPR001090">
    <property type="entry name" value="Ephrin_rcpt_lig-bd_dom"/>
</dbReference>
<evidence type="ECO:0000313" key="29">
    <source>
        <dbReference type="Ensembl" id="ENSGMOP00000061910.1"/>
    </source>
</evidence>
<dbReference type="InterPro" id="IPR009030">
    <property type="entry name" value="Growth_fac_rcpt_cys_sf"/>
</dbReference>
<keyword evidence="18" id="KW-0675">Receptor</keyword>
<reference evidence="29" key="1">
    <citation type="submission" date="2025-08" db="UniProtKB">
        <authorList>
            <consortium name="Ensembl"/>
        </authorList>
    </citation>
    <scope>IDENTIFICATION</scope>
</reference>
<keyword evidence="14" id="KW-0130">Cell adhesion</keyword>
<keyword evidence="16" id="KW-0472">Membrane</keyword>
<dbReference type="GO" id="GO:0007155">
    <property type="term" value="P:cell adhesion"/>
    <property type="evidence" value="ECO:0007669"/>
    <property type="project" value="UniProtKB-KW"/>
</dbReference>
<keyword evidence="8" id="KW-0732">Signal</keyword>
<dbReference type="EC" id="2.7.10.1" evidence="2"/>
<evidence type="ECO:0000256" key="17">
    <source>
        <dbReference type="ARBA" id="ARBA00023137"/>
    </source>
</evidence>
<evidence type="ECO:0000256" key="3">
    <source>
        <dbReference type="ARBA" id="ARBA00022475"/>
    </source>
</evidence>
<dbReference type="GO" id="GO:0007411">
    <property type="term" value="P:axon guidance"/>
    <property type="evidence" value="ECO:0007669"/>
    <property type="project" value="TreeGrafter"/>
</dbReference>
<proteinExistence type="predicted"/>
<evidence type="ECO:0000256" key="10">
    <source>
        <dbReference type="ARBA" id="ARBA00022741"/>
    </source>
</evidence>
<feature type="active site" description="Proton acceptor" evidence="21">
    <location>
        <position position="665"/>
    </location>
</feature>
<evidence type="ECO:0000256" key="14">
    <source>
        <dbReference type="ARBA" id="ARBA00022889"/>
    </source>
</evidence>
<dbReference type="Pfam" id="PF25599">
    <property type="entry name" value="Ephrin_CRD"/>
    <property type="match status" value="1"/>
</dbReference>
<evidence type="ECO:0000256" key="8">
    <source>
        <dbReference type="ARBA" id="ARBA00022729"/>
    </source>
</evidence>
<dbReference type="PIRSF" id="PIRSF000666">
    <property type="entry name" value="TyrPK_ephrin_receptor"/>
    <property type="match status" value="1"/>
</dbReference>
<keyword evidence="5" id="KW-0037">Angiogenesis</keyword>
<evidence type="ECO:0000256" key="20">
    <source>
        <dbReference type="ARBA" id="ARBA00051243"/>
    </source>
</evidence>
<dbReference type="FunFam" id="2.60.40.10:FF:000059">
    <property type="entry name" value="Ephrin type-A receptor 6"/>
    <property type="match status" value="1"/>
</dbReference>
<dbReference type="PANTHER" id="PTHR46877:SF20">
    <property type="entry name" value="RECEPTOR PROTEIN-TYROSINE KINASE"/>
    <property type="match status" value="1"/>
</dbReference>
<keyword evidence="17" id="KW-0829">Tyrosine-protein kinase</keyword>
<keyword evidence="6" id="KW-0808">Transferase</keyword>
<dbReference type="SUPFAM" id="SSF56112">
    <property type="entry name" value="Protein kinase-like (PK-like)"/>
    <property type="match status" value="1"/>
</dbReference>
<evidence type="ECO:0000259" key="28">
    <source>
        <dbReference type="PROSITE" id="PS51550"/>
    </source>
</evidence>
<dbReference type="InterPro" id="IPR011009">
    <property type="entry name" value="Kinase-like_dom_sf"/>
</dbReference>
<dbReference type="SMART" id="SM00615">
    <property type="entry name" value="EPH_lbd"/>
    <property type="match status" value="1"/>
</dbReference>
<keyword evidence="13" id="KW-0832">Ubl conjugation</keyword>
<dbReference type="FunFam" id="3.30.200.20:FF:000001">
    <property type="entry name" value="Ephrin type-A receptor 5"/>
    <property type="match status" value="1"/>
</dbReference>